<keyword evidence="6" id="KW-0406">Ion transport</keyword>
<comment type="subcellular location">
    <subcellularLocation>
        <location evidence="1">Mitochondrion membrane</location>
    </subcellularLocation>
</comment>
<organism evidence="10 11">
    <name type="scientific">Pleurotus ostreatus (strain PC15)</name>
    <name type="common">Oyster mushroom</name>
    <dbReference type="NCBI Taxonomy" id="1137138"/>
    <lineage>
        <taxon>Eukaryota</taxon>
        <taxon>Fungi</taxon>
        <taxon>Dikarya</taxon>
        <taxon>Basidiomycota</taxon>
        <taxon>Agaricomycotina</taxon>
        <taxon>Agaricomycetes</taxon>
        <taxon>Agaricomycetidae</taxon>
        <taxon>Agaricales</taxon>
        <taxon>Pleurotineae</taxon>
        <taxon>Pleurotaceae</taxon>
        <taxon>Pleurotus</taxon>
    </lineage>
</organism>
<keyword evidence="8" id="KW-0472">Membrane</keyword>
<dbReference type="Proteomes" id="UP000027073">
    <property type="component" value="Unassembled WGS sequence"/>
</dbReference>
<keyword evidence="7" id="KW-0496">Mitochondrion</keyword>
<evidence type="ECO:0000256" key="2">
    <source>
        <dbReference type="ARBA" id="ARBA00005699"/>
    </source>
</evidence>
<evidence type="ECO:0000256" key="7">
    <source>
        <dbReference type="ARBA" id="ARBA00023128"/>
    </source>
</evidence>
<dbReference type="FunCoup" id="A0A067NLS5">
    <property type="interactions" value="1"/>
</dbReference>
<dbReference type="InterPro" id="IPR006808">
    <property type="entry name" value="ATP_synth_F0_gsu_mt"/>
</dbReference>
<comment type="similarity">
    <text evidence="2">Belongs to the ATPase g subunit family.</text>
</comment>
<proteinExistence type="inferred from homology"/>
<evidence type="ECO:0000313" key="10">
    <source>
        <dbReference type="EMBL" id="KDQ25062.1"/>
    </source>
</evidence>
<protein>
    <submittedName>
        <fullName evidence="10">Uncharacterized protein</fullName>
    </submittedName>
</protein>
<dbReference type="Pfam" id="PF04718">
    <property type="entry name" value="ATP-synt_G"/>
    <property type="match status" value="1"/>
</dbReference>
<evidence type="ECO:0000256" key="3">
    <source>
        <dbReference type="ARBA" id="ARBA00022448"/>
    </source>
</evidence>
<dbReference type="OrthoDB" id="437at2759"/>
<evidence type="ECO:0000256" key="4">
    <source>
        <dbReference type="ARBA" id="ARBA00022547"/>
    </source>
</evidence>
<evidence type="ECO:0000313" key="11">
    <source>
        <dbReference type="Proteomes" id="UP000027073"/>
    </source>
</evidence>
<dbReference type="InParanoid" id="A0A067NLS5"/>
<keyword evidence="5" id="KW-0375">Hydrogen ion transport</keyword>
<evidence type="ECO:0000256" key="9">
    <source>
        <dbReference type="ARBA" id="ARBA00023310"/>
    </source>
</evidence>
<dbReference type="GO" id="GO:0015078">
    <property type="term" value="F:proton transmembrane transporter activity"/>
    <property type="evidence" value="ECO:0007669"/>
    <property type="project" value="InterPro"/>
</dbReference>
<evidence type="ECO:0000256" key="1">
    <source>
        <dbReference type="ARBA" id="ARBA00004325"/>
    </source>
</evidence>
<evidence type="ECO:0000256" key="8">
    <source>
        <dbReference type="ARBA" id="ARBA00023136"/>
    </source>
</evidence>
<dbReference type="STRING" id="1137138.A0A067NLS5"/>
<dbReference type="AlphaFoldDB" id="A0A067NLS5"/>
<keyword evidence="4" id="KW-0138">CF(0)</keyword>
<sequence length="171" mass="18623">MRSTFSAGTLRQLVSRPVTRSRAANIHGARFSSSNAGADAAQKKAQDALSSAQKNAEKLWESTKTFLEPVTAKAGQMLGSYKQPLVYNFSVARELVKQVYHAEGLRPPTSTATLKSAYSTLWSRASSPAYWRTIASNGEIARVGIYAAEAYTIFKVGEIIGRRSLVGYNLD</sequence>
<dbReference type="GO" id="GO:0045259">
    <property type="term" value="C:proton-transporting ATP synthase complex"/>
    <property type="evidence" value="ECO:0007669"/>
    <property type="project" value="UniProtKB-KW"/>
</dbReference>
<evidence type="ECO:0000256" key="5">
    <source>
        <dbReference type="ARBA" id="ARBA00022781"/>
    </source>
</evidence>
<dbReference type="HOGENOM" id="CLU_118199_0_0_1"/>
<evidence type="ECO:0000256" key="6">
    <source>
        <dbReference type="ARBA" id="ARBA00023065"/>
    </source>
</evidence>
<keyword evidence="3" id="KW-0813">Transport</keyword>
<accession>A0A067NLS5</accession>
<gene>
    <name evidence="10" type="ORF">PLEOSDRAFT_1090538</name>
</gene>
<dbReference type="GO" id="GO:0031966">
    <property type="term" value="C:mitochondrial membrane"/>
    <property type="evidence" value="ECO:0007669"/>
    <property type="project" value="UniProtKB-SubCell"/>
</dbReference>
<name>A0A067NLS5_PLEO1</name>
<keyword evidence="9" id="KW-0066">ATP synthesis</keyword>
<dbReference type="EMBL" id="KL198011">
    <property type="protein sequence ID" value="KDQ25062.1"/>
    <property type="molecule type" value="Genomic_DNA"/>
</dbReference>
<reference evidence="11" key="1">
    <citation type="journal article" date="2014" name="Proc. Natl. Acad. Sci. U.S.A.">
        <title>Extensive sampling of basidiomycete genomes demonstrates inadequacy of the white-rot/brown-rot paradigm for wood decay fungi.</title>
        <authorList>
            <person name="Riley R."/>
            <person name="Salamov A.A."/>
            <person name="Brown D.W."/>
            <person name="Nagy L.G."/>
            <person name="Floudas D."/>
            <person name="Held B.W."/>
            <person name="Levasseur A."/>
            <person name="Lombard V."/>
            <person name="Morin E."/>
            <person name="Otillar R."/>
            <person name="Lindquist E.A."/>
            <person name="Sun H."/>
            <person name="LaButti K.M."/>
            <person name="Schmutz J."/>
            <person name="Jabbour D."/>
            <person name="Luo H."/>
            <person name="Baker S.E."/>
            <person name="Pisabarro A.G."/>
            <person name="Walton J.D."/>
            <person name="Blanchette R.A."/>
            <person name="Henrissat B."/>
            <person name="Martin F."/>
            <person name="Cullen D."/>
            <person name="Hibbett D.S."/>
            <person name="Grigoriev I.V."/>
        </authorList>
    </citation>
    <scope>NUCLEOTIDE SEQUENCE [LARGE SCALE GENOMIC DNA]</scope>
    <source>
        <strain evidence="11">PC15</strain>
    </source>
</reference>
<dbReference type="VEuPathDB" id="FungiDB:PLEOSDRAFT_1090538"/>
<dbReference type="GO" id="GO:0015986">
    <property type="term" value="P:proton motive force-driven ATP synthesis"/>
    <property type="evidence" value="ECO:0007669"/>
    <property type="project" value="InterPro"/>
</dbReference>